<organism evidence="2 3">
    <name type="scientific">Pichia californica</name>
    <dbReference type="NCBI Taxonomy" id="460514"/>
    <lineage>
        <taxon>Eukaryota</taxon>
        <taxon>Fungi</taxon>
        <taxon>Dikarya</taxon>
        <taxon>Ascomycota</taxon>
        <taxon>Saccharomycotina</taxon>
        <taxon>Pichiomycetes</taxon>
        <taxon>Pichiales</taxon>
        <taxon>Pichiaceae</taxon>
        <taxon>Pichia</taxon>
    </lineage>
</organism>
<dbReference type="EMBL" id="PUHW01000492">
    <property type="protein sequence ID" value="KAG0686473.1"/>
    <property type="molecule type" value="Genomic_DNA"/>
</dbReference>
<feature type="region of interest" description="Disordered" evidence="1">
    <location>
        <begin position="1"/>
        <end position="55"/>
    </location>
</feature>
<comment type="caution">
    <text evidence="2">The sequence shown here is derived from an EMBL/GenBank/DDBJ whole genome shotgun (WGS) entry which is preliminary data.</text>
</comment>
<accession>A0A9P6WI38</accession>
<evidence type="ECO:0000313" key="3">
    <source>
        <dbReference type="Proteomes" id="UP000697127"/>
    </source>
</evidence>
<feature type="region of interest" description="Disordered" evidence="1">
    <location>
        <begin position="145"/>
        <end position="174"/>
    </location>
</feature>
<proteinExistence type="predicted"/>
<feature type="compositionally biased region" description="Low complexity" evidence="1">
    <location>
        <begin position="31"/>
        <end position="41"/>
    </location>
</feature>
<protein>
    <submittedName>
        <fullName evidence="2">Uncharacterized protein</fullName>
    </submittedName>
</protein>
<feature type="region of interest" description="Disordered" evidence="1">
    <location>
        <begin position="545"/>
        <end position="605"/>
    </location>
</feature>
<dbReference type="OrthoDB" id="3995946at2759"/>
<dbReference type="AlphaFoldDB" id="A0A9P6WI38"/>
<feature type="compositionally biased region" description="Low complexity" evidence="1">
    <location>
        <begin position="243"/>
        <end position="265"/>
    </location>
</feature>
<evidence type="ECO:0000313" key="2">
    <source>
        <dbReference type="EMBL" id="KAG0686473.1"/>
    </source>
</evidence>
<name>A0A9P6WI38_9ASCO</name>
<sequence>MSVQATPQRQSTSAETAQTTAAENVLISGKSPRSPFRSPRSPHSPKTPKKSLTPLTKYAIQMSTTPIRNRLLLTPTKNKQRHIYDPFEDLKILGKLFNSKSKSRSKSKSKSKSKNLISNKSLILNNNSSPINSILDIDDNINDNNNNNNNEMNSILTDNNDNDDNNNNSMNNSILNLNNKPSLLISNKLSISPTPEMKNIPSFINKDVRSFAKFVHNQSSSFITNIPSIDMSDSSYFDDTVQLTQSQSQSQSQVRSQSQSQLQSQIEKIPYNDNNPAEFDDGMEDYSNIDNEIGRFNDTTFESHADTSNIAFPEAILRNGSGILGLSDDDDDEIDEYNLSLNKLNESDYSSNDSENSSDELNDNLELINSNDTIINDDLSLIKQREQFITKRKKHKNNNNKNNNIIKESIFSNKLIKGLFENLQVNQIIGSSEIDNNLFNELSNKFIDIELNKTIKMSEFTGLKDRIVYTDLINNNEINNYEDNNINKAKENEEEEESILLYAMHNWDIESVKELEGVLYSNNAMRKRRANFNLLDQTIKVKEVERKDDGNDNENGNDDDDYDDYDNLSKLKSHITFGIAEDSDNSSDYEIPFEEEEEDDDEKEE</sequence>
<feature type="region of interest" description="Disordered" evidence="1">
    <location>
        <begin position="243"/>
        <end position="290"/>
    </location>
</feature>
<keyword evidence="3" id="KW-1185">Reference proteome</keyword>
<evidence type="ECO:0000256" key="1">
    <source>
        <dbReference type="SAM" id="MobiDB-lite"/>
    </source>
</evidence>
<reference evidence="2" key="1">
    <citation type="submission" date="2020-11" db="EMBL/GenBank/DDBJ databases">
        <title>Kefir isolates.</title>
        <authorList>
            <person name="Marcisauskas S."/>
            <person name="Kim Y."/>
            <person name="Blasche S."/>
        </authorList>
    </citation>
    <scope>NUCLEOTIDE SEQUENCE</scope>
    <source>
        <strain evidence="2">Olga-1</strain>
    </source>
</reference>
<dbReference type="Proteomes" id="UP000697127">
    <property type="component" value="Unassembled WGS sequence"/>
</dbReference>
<feature type="compositionally biased region" description="Low complexity" evidence="1">
    <location>
        <begin position="10"/>
        <end position="23"/>
    </location>
</feature>
<feature type="compositionally biased region" description="Acidic residues" evidence="1">
    <location>
        <begin position="551"/>
        <end position="566"/>
    </location>
</feature>
<gene>
    <name evidence="2" type="ORF">C6P40_003994</name>
</gene>
<feature type="compositionally biased region" description="Acidic residues" evidence="1">
    <location>
        <begin position="581"/>
        <end position="605"/>
    </location>
</feature>